<name>A0A1B7WR57_APHFL</name>
<gene>
    <name evidence="1" type="ORF">AN484_23165</name>
</gene>
<protein>
    <submittedName>
        <fullName evidence="1">Uncharacterized protein</fullName>
    </submittedName>
</protein>
<sequence length="85" mass="9722">MEIKTCSFIDASDLFGDCPDAWQVFMDSDPPVTWGDASRTMVSPEFMTFMLEDCFSDDNQIAQQIDSVLRTIKTMDYATYIDLEN</sequence>
<evidence type="ECO:0000313" key="1">
    <source>
        <dbReference type="EMBL" id="OBQ39598.1"/>
    </source>
</evidence>
<evidence type="ECO:0000313" key="2">
    <source>
        <dbReference type="Proteomes" id="UP000092093"/>
    </source>
</evidence>
<dbReference type="AlphaFoldDB" id="A0A1B7WR57"/>
<organism evidence="1 2">
    <name type="scientific">Aphanizomenon flos-aquae WA102</name>
    <dbReference type="NCBI Taxonomy" id="1710896"/>
    <lineage>
        <taxon>Bacteria</taxon>
        <taxon>Bacillati</taxon>
        <taxon>Cyanobacteriota</taxon>
        <taxon>Cyanophyceae</taxon>
        <taxon>Nostocales</taxon>
        <taxon>Aphanizomenonaceae</taxon>
        <taxon>Aphanizomenon</taxon>
    </lineage>
</organism>
<dbReference type="Proteomes" id="UP000092093">
    <property type="component" value="Unassembled WGS sequence"/>
</dbReference>
<comment type="caution">
    <text evidence="1">The sequence shown here is derived from an EMBL/GenBank/DDBJ whole genome shotgun (WGS) entry which is preliminary data.</text>
</comment>
<reference evidence="1 2" key="1">
    <citation type="submission" date="2015-09" db="EMBL/GenBank/DDBJ databases">
        <title>Aphanizomenon flos-aquae WA102.</title>
        <authorList>
            <person name="Driscoll C."/>
        </authorList>
    </citation>
    <scope>NUCLEOTIDE SEQUENCE [LARGE SCALE GENOMIC DNA]</scope>
    <source>
        <strain evidence="1">WA102</strain>
    </source>
</reference>
<proteinExistence type="predicted"/>
<accession>A0A1B7WR57</accession>
<dbReference type="EMBL" id="LJOW01000193">
    <property type="protein sequence ID" value="OBQ39598.1"/>
    <property type="molecule type" value="Genomic_DNA"/>
</dbReference>